<keyword evidence="1" id="KW-0812">Transmembrane</keyword>
<gene>
    <name evidence="2" type="ORF">HMPREF1097_03993</name>
</gene>
<dbReference type="RefSeq" id="WP_002573221.1">
    <property type="nucleotide sequence ID" value="NZ_KB851156.1"/>
</dbReference>
<evidence type="ECO:0000313" key="3">
    <source>
        <dbReference type="Proteomes" id="UP000013041"/>
    </source>
</evidence>
<keyword evidence="1" id="KW-0472">Membrane</keyword>
<evidence type="ECO:0000256" key="1">
    <source>
        <dbReference type="SAM" id="Phobius"/>
    </source>
</evidence>
<dbReference type="HOGENOM" id="CLU_2952096_0_0_9"/>
<organism evidence="2 3">
    <name type="scientific">Enterocloster bolteae 90B8</name>
    <dbReference type="NCBI Taxonomy" id="997897"/>
    <lineage>
        <taxon>Bacteria</taxon>
        <taxon>Bacillati</taxon>
        <taxon>Bacillota</taxon>
        <taxon>Clostridia</taxon>
        <taxon>Lachnospirales</taxon>
        <taxon>Lachnospiraceae</taxon>
        <taxon>Enterocloster</taxon>
    </lineage>
</organism>
<comment type="caution">
    <text evidence="2">The sequence shown here is derived from an EMBL/GenBank/DDBJ whole genome shotgun (WGS) entry which is preliminary data.</text>
</comment>
<accession>N9Z3X7</accession>
<dbReference type="PATRIC" id="fig|997897.5.peg.4201"/>
<feature type="transmembrane region" description="Helical" evidence="1">
    <location>
        <begin position="36"/>
        <end position="58"/>
    </location>
</feature>
<dbReference type="EMBL" id="AGYG01000028">
    <property type="protein sequence ID" value="ENZ34606.1"/>
    <property type="molecule type" value="Genomic_DNA"/>
</dbReference>
<dbReference type="AlphaFoldDB" id="N9Z3X7"/>
<name>N9Z3X7_9FIRM</name>
<protein>
    <submittedName>
        <fullName evidence="2">Uncharacterized protein</fullName>
    </submittedName>
</protein>
<proteinExistence type="predicted"/>
<dbReference type="Proteomes" id="UP000013041">
    <property type="component" value="Unassembled WGS sequence"/>
</dbReference>
<evidence type="ECO:0000313" key="2">
    <source>
        <dbReference type="EMBL" id="ENZ34606.1"/>
    </source>
</evidence>
<sequence>MKKKLDESWEEKSLAELARETAEEARKAKIWTHRSMVMNAIAALVAFIVLLIKIVIIIS</sequence>
<reference evidence="2 3" key="1">
    <citation type="submission" date="2013-01" db="EMBL/GenBank/DDBJ databases">
        <title>The Genome Sequence of Clostridium bolteae 90B8.</title>
        <authorList>
            <consortium name="The Broad Institute Genome Sequencing Platform"/>
            <person name="Earl A."/>
            <person name="Ward D."/>
            <person name="Feldgarden M."/>
            <person name="Gevers D."/>
            <person name="Courvalin P."/>
            <person name="Lambert T."/>
            <person name="Walker B."/>
            <person name="Young S.K."/>
            <person name="Zeng Q."/>
            <person name="Gargeya S."/>
            <person name="Fitzgerald M."/>
            <person name="Haas B."/>
            <person name="Abouelleil A."/>
            <person name="Alvarado L."/>
            <person name="Arachchi H.M."/>
            <person name="Berlin A.M."/>
            <person name="Chapman S.B."/>
            <person name="Dewar J."/>
            <person name="Goldberg J."/>
            <person name="Griggs A."/>
            <person name="Gujja S."/>
            <person name="Hansen M."/>
            <person name="Howarth C."/>
            <person name="Imamovic A."/>
            <person name="Larimer J."/>
            <person name="McCowan C."/>
            <person name="Murphy C."/>
            <person name="Neiman D."/>
            <person name="Pearson M."/>
            <person name="Priest M."/>
            <person name="Roberts A."/>
            <person name="Saif S."/>
            <person name="Shea T."/>
            <person name="Sisk P."/>
            <person name="Sykes S."/>
            <person name="Wortman J."/>
            <person name="Nusbaum C."/>
            <person name="Birren B."/>
        </authorList>
    </citation>
    <scope>NUCLEOTIDE SEQUENCE [LARGE SCALE GENOMIC DNA]</scope>
    <source>
        <strain evidence="2 3">90B8</strain>
    </source>
</reference>
<keyword evidence="1" id="KW-1133">Transmembrane helix</keyword>